<evidence type="ECO:0000313" key="2">
    <source>
        <dbReference type="Proteomes" id="UP000504607"/>
    </source>
</evidence>
<dbReference type="OrthoDB" id="687176at2759"/>
<dbReference type="GeneID" id="105035936"/>
<evidence type="ECO:0000259" key="1">
    <source>
        <dbReference type="Pfam" id="PF25019"/>
    </source>
</evidence>
<feature type="domain" description="R13L1/DRL21-like LRR repeat region" evidence="1">
    <location>
        <begin position="192"/>
        <end position="335"/>
    </location>
</feature>
<organism evidence="5">
    <name type="scientific">Elaeis guineensis var. tenera</name>
    <name type="common">Oil palm</name>
    <dbReference type="NCBI Taxonomy" id="51953"/>
    <lineage>
        <taxon>Eukaryota</taxon>
        <taxon>Viridiplantae</taxon>
        <taxon>Streptophyta</taxon>
        <taxon>Embryophyta</taxon>
        <taxon>Tracheophyta</taxon>
        <taxon>Spermatophyta</taxon>
        <taxon>Magnoliopsida</taxon>
        <taxon>Liliopsida</taxon>
        <taxon>Arecaceae</taxon>
        <taxon>Arecoideae</taxon>
        <taxon>Cocoseae</taxon>
        <taxon>Elaeidinae</taxon>
        <taxon>Elaeis</taxon>
    </lineage>
</organism>
<dbReference type="Proteomes" id="UP000504607">
    <property type="component" value="Unplaced"/>
</dbReference>
<name>A0A6I9QI48_ELAGV</name>
<dbReference type="RefSeq" id="XP_010909954.2">
    <property type="nucleotide sequence ID" value="XM_010911652.3"/>
</dbReference>
<accession>A0A6I9QI48</accession>
<proteinExistence type="predicted"/>
<gene>
    <name evidence="3 4 5" type="primary">LOC105035936</name>
</gene>
<evidence type="ECO:0000313" key="5">
    <source>
        <dbReference type="RefSeq" id="XP_010909954.2"/>
    </source>
</evidence>
<dbReference type="InterPro" id="IPR056789">
    <property type="entry name" value="LRR_R13L1-DRL21"/>
</dbReference>
<dbReference type="PANTHER" id="PTHR47186">
    <property type="entry name" value="LEUCINE-RICH REPEAT-CONTAINING PROTEIN 57"/>
    <property type="match status" value="1"/>
</dbReference>
<dbReference type="InterPro" id="IPR001611">
    <property type="entry name" value="Leu-rich_rpt"/>
</dbReference>
<evidence type="ECO:0000313" key="3">
    <source>
        <dbReference type="RefSeq" id="XP_010909952.2"/>
    </source>
</evidence>
<dbReference type="Pfam" id="PF00560">
    <property type="entry name" value="LRR_1"/>
    <property type="match status" value="1"/>
</dbReference>
<dbReference type="RefSeq" id="XP_010909952.2">
    <property type="nucleotide sequence ID" value="XM_010911650.3"/>
</dbReference>
<dbReference type="Pfam" id="PF25019">
    <property type="entry name" value="LRR_R13L1-DRL21"/>
    <property type="match status" value="1"/>
</dbReference>
<dbReference type="SUPFAM" id="SSF52047">
    <property type="entry name" value="RNI-like"/>
    <property type="match status" value="1"/>
</dbReference>
<dbReference type="AlphaFoldDB" id="A0A6I9QI48"/>
<reference evidence="5" key="1">
    <citation type="submission" date="2022-04" db="UniProtKB">
        <authorList>
            <consortium name="RefSeq"/>
        </authorList>
    </citation>
    <scope>IDENTIFICATION</scope>
</reference>
<keyword evidence="2" id="KW-1185">Reference proteome</keyword>
<dbReference type="InterPro" id="IPR032675">
    <property type="entry name" value="LRR_dom_sf"/>
</dbReference>
<evidence type="ECO:0000313" key="4">
    <source>
        <dbReference type="RefSeq" id="XP_010909953.2"/>
    </source>
</evidence>
<dbReference type="KEGG" id="egu:105035936"/>
<sequence>MHDLMHDLAQSIMGDECLSIPDPAKWEDASRRTRHLCTSENVQLNIHRTLNNYPNIRTLLSSIKGYHTRISVTEESSKPRSLRALDLHNTVIMQLPISVGFLKHLRYLDLSGTFMKALPDATSTLLNLQTLKLSNCRNLHKLPEDIRNMSNLRHLYIDRCTNLKHLPAGIGQLSSLRTLTKYIVGNDAGRRIVELNRLNLGGLLELYNLRNVRDAADAKEANLSSKHNLCSLILCWDMIEWHPPYCYAESAHHCCEEDVLPTKNAEEVLEALRPHGVLKLLTIWRYGGASFPMWMMDSVLLQNLVEIHLGVCTGCQHLPPLWQLPFLKFLYMIKMDSVKYICSSTIYGNARHGKVQAFPSLKRLVLHTMQNLEKWSEYDGTAEVTLFFPHLAELKIIDCPNLKTMPDLPSLKSLEMEGTNEQLGLVCSLTTLSSLIIGLHKTSTGPESPPLAQKKMSFRYFRSLENLAITESEDLAPLLEEEEETRGLSTSVHHFHISYCNWLFSSSQQSSSPLGFWKNLTSLLSLSMEFCDHLVYWPEEEFRSLNSLKKIGIYGCNKLVGPSPLPLSSSVDGELLPNLEELDIVHCDGLLELPKLPTSLKSLYVGYCPKLNSLTEGLQHATSLERVVILGCPSLTSLPADLGHLTALTSMYISELSGLKSLPQGLGQLAALKSLCIDNCRNLSSLPEGMQGLTSLQRLSIRQCPRLSSLPGGLQQRLPGLQYLVIEGCSNLERLCKRGGSYFHLVSRIPYTEILPERRTMSTFLPSFPCFGGPSEV</sequence>
<protein>
    <submittedName>
        <fullName evidence="3 4 5">Disease resistance protein RGA1</fullName>
    </submittedName>
</protein>
<dbReference type="SUPFAM" id="SSF52058">
    <property type="entry name" value="L domain-like"/>
    <property type="match status" value="1"/>
</dbReference>
<dbReference type="PANTHER" id="PTHR47186:SF41">
    <property type="entry name" value="OS12G0131701 PROTEIN"/>
    <property type="match status" value="1"/>
</dbReference>
<dbReference type="RefSeq" id="XP_010909953.2">
    <property type="nucleotide sequence ID" value="XM_010911651.3"/>
</dbReference>
<dbReference type="Gene3D" id="3.80.10.10">
    <property type="entry name" value="Ribonuclease Inhibitor"/>
    <property type="match status" value="4"/>
</dbReference>